<gene>
    <name evidence="1" type="ORF">B7O98_04605</name>
</gene>
<reference evidence="1 2" key="1">
    <citation type="journal article" date="2018" name="Syst. Appl. Microbiol.">
        <title>A new symbiotic nanoarchaeote (Candidatus Nanoclepta minutus) and its host (Zestosphaera tikiterensis gen. nov., sp. nov.) from a New Zealand hot spring.</title>
        <authorList>
            <person name="St John E."/>
            <person name="Liu Y."/>
            <person name="Podar M."/>
            <person name="Stott M.B."/>
            <person name="Meneghin J."/>
            <person name="Chen Z."/>
            <person name="Lagutin K."/>
            <person name="Mitchell K."/>
            <person name="Reysenbach A.L."/>
        </authorList>
    </citation>
    <scope>NUCLEOTIDE SEQUENCE [LARGE SCALE GENOMIC DNA]</scope>
    <source>
        <strain evidence="1">NZ3</strain>
    </source>
</reference>
<name>A0A2R7Y5U2_9CREN</name>
<dbReference type="Gene3D" id="2.20.25.10">
    <property type="match status" value="1"/>
</dbReference>
<dbReference type="SUPFAM" id="SSF158997">
    <property type="entry name" value="Trm112p-like"/>
    <property type="match status" value="1"/>
</dbReference>
<comment type="caution">
    <text evidence="1">The sequence shown here is derived from an EMBL/GenBank/DDBJ whole genome shotgun (WGS) entry which is preliminary data.</text>
</comment>
<organism evidence="1 2">
    <name type="scientific">Zestosphaera tikiterensis</name>
    <dbReference type="NCBI Taxonomy" id="1973259"/>
    <lineage>
        <taxon>Archaea</taxon>
        <taxon>Thermoproteota</taxon>
        <taxon>Thermoprotei</taxon>
        <taxon>Desulfurococcales</taxon>
        <taxon>Desulfurococcaceae</taxon>
        <taxon>Zestosphaera</taxon>
    </lineage>
</organism>
<evidence type="ECO:0008006" key="3">
    <source>
        <dbReference type="Google" id="ProtNLM"/>
    </source>
</evidence>
<protein>
    <recommendedName>
        <fullName evidence="3">Trm112 family protein</fullName>
    </recommendedName>
</protein>
<dbReference type="EMBL" id="NBVN01000003">
    <property type="protein sequence ID" value="PUA32737.1"/>
    <property type="molecule type" value="Genomic_DNA"/>
</dbReference>
<dbReference type="Proteomes" id="UP000244093">
    <property type="component" value="Unassembled WGS sequence"/>
</dbReference>
<evidence type="ECO:0000313" key="1">
    <source>
        <dbReference type="EMBL" id="PUA32737.1"/>
    </source>
</evidence>
<dbReference type="Pfam" id="PF03966">
    <property type="entry name" value="Trm112p"/>
    <property type="match status" value="1"/>
</dbReference>
<sequence length="45" mass="5121">MQRYDDVVLEFLRCPLCRAPLVFLGKGKLQCTRCGRVYSVGNMAL</sequence>
<proteinExistence type="predicted"/>
<dbReference type="InterPro" id="IPR005651">
    <property type="entry name" value="Trm112-like"/>
</dbReference>
<accession>A0A2R7Y5U2</accession>
<evidence type="ECO:0000313" key="2">
    <source>
        <dbReference type="Proteomes" id="UP000244093"/>
    </source>
</evidence>
<dbReference type="AlphaFoldDB" id="A0A2R7Y5U2"/>